<proteinExistence type="predicted"/>
<dbReference type="RefSeq" id="WP_152289467.1">
    <property type="nucleotide sequence ID" value="NZ_VTPV01000003.1"/>
</dbReference>
<evidence type="ECO:0008006" key="3">
    <source>
        <dbReference type="Google" id="ProtNLM"/>
    </source>
</evidence>
<dbReference type="Proteomes" id="UP000326384">
    <property type="component" value="Unassembled WGS sequence"/>
</dbReference>
<reference evidence="1 2" key="1">
    <citation type="journal article" date="2019" name="Stand. Genomic Sci.">
        <title>Draft Whole-Genome Sequence of a Novel Chryseobacterium viscerum Strain Isolated from Fresh Water at Dripping Springs, New Mexico.</title>
        <authorList>
            <person name="Kyndt J.A."/>
            <person name="Moore T.C."/>
        </authorList>
    </citation>
    <scope>NUCLEOTIDE SEQUENCE [LARGE SCALE GENOMIC DNA]</scope>
    <source>
        <strain evidence="1 2">DPS</strain>
    </source>
</reference>
<dbReference type="EMBL" id="VTPV01000003">
    <property type="protein sequence ID" value="KAB1231596.1"/>
    <property type="molecule type" value="Genomic_DNA"/>
</dbReference>
<comment type="caution">
    <text evidence="1">The sequence shown here is derived from an EMBL/GenBank/DDBJ whole genome shotgun (WGS) entry which is preliminary data.</text>
</comment>
<keyword evidence="2" id="KW-1185">Reference proteome</keyword>
<evidence type="ECO:0000313" key="1">
    <source>
        <dbReference type="EMBL" id="KAB1231596.1"/>
    </source>
</evidence>
<protein>
    <recommendedName>
        <fullName evidence="3">Nucleotidyltransferase</fullName>
    </recommendedName>
</protein>
<evidence type="ECO:0000313" key="2">
    <source>
        <dbReference type="Proteomes" id="UP000326384"/>
    </source>
</evidence>
<name>A0A5N4BT48_9FLAO</name>
<gene>
    <name evidence="1" type="ORF">F8D52_07260</name>
</gene>
<sequence length="171" mass="20150">MLFNKENYLAEMKQMIDNALHRLKAEKPKFIIYSVSIWTDPNAASSAISFDSLKNSVREVHLSNEFDKEQYDEFIAEGDVDSAELFKPETWIKRNCNPANFELKDFEEISHPNIPINWEYEKGGRCWQQLKPALTEIGNYAFKQIQKMTIEEDFELAVNGKNDWYETVWRL</sequence>
<organism evidence="1 2">
    <name type="scientific">Chryseobacterium viscerum</name>
    <dbReference type="NCBI Taxonomy" id="1037377"/>
    <lineage>
        <taxon>Bacteria</taxon>
        <taxon>Pseudomonadati</taxon>
        <taxon>Bacteroidota</taxon>
        <taxon>Flavobacteriia</taxon>
        <taxon>Flavobacteriales</taxon>
        <taxon>Weeksellaceae</taxon>
        <taxon>Chryseobacterium group</taxon>
        <taxon>Chryseobacterium</taxon>
    </lineage>
</organism>
<accession>A0A5N4BT48</accession>